<keyword evidence="2" id="KW-1185">Reference proteome</keyword>
<dbReference type="SUPFAM" id="SSF140860">
    <property type="entry name" value="Pseudo ankyrin repeat-like"/>
    <property type="match status" value="1"/>
</dbReference>
<evidence type="ECO:0000313" key="1">
    <source>
        <dbReference type="EMBL" id="KAK1932116.1"/>
    </source>
</evidence>
<accession>A0AAD9G4Q2</accession>
<dbReference type="EMBL" id="JASMQC010000031">
    <property type="protein sequence ID" value="KAK1932116.1"/>
    <property type="molecule type" value="Genomic_DNA"/>
</dbReference>
<dbReference type="PANTHER" id="PTHR46586">
    <property type="entry name" value="ANKYRIN REPEAT-CONTAINING PROTEIN"/>
    <property type="match status" value="1"/>
</dbReference>
<dbReference type="PANTHER" id="PTHR46586:SF3">
    <property type="entry name" value="ANKYRIN REPEAT-CONTAINING PROTEIN"/>
    <property type="match status" value="1"/>
</dbReference>
<protein>
    <recommendedName>
        <fullName evidence="3">Ankyrin repeat-containing domain</fullName>
    </recommendedName>
</protein>
<evidence type="ECO:0008006" key="3">
    <source>
        <dbReference type="Google" id="ProtNLM"/>
    </source>
</evidence>
<reference evidence="1" key="1">
    <citation type="submission" date="2023-08" db="EMBL/GenBank/DDBJ databases">
        <title>Reference Genome Resource for the Citrus Pathogen Phytophthora citrophthora.</title>
        <authorList>
            <person name="Moller H."/>
            <person name="Coetzee B."/>
            <person name="Rose L.J."/>
            <person name="Van Niekerk J.M."/>
        </authorList>
    </citation>
    <scope>NUCLEOTIDE SEQUENCE</scope>
    <source>
        <strain evidence="1">STE-U-9442</strain>
    </source>
</reference>
<dbReference type="InterPro" id="IPR052050">
    <property type="entry name" value="SecEffector_AnkRepeat"/>
</dbReference>
<proteinExistence type="predicted"/>
<gene>
    <name evidence="1" type="ORF">P3T76_012616</name>
</gene>
<name>A0AAD9G4Q2_9STRA</name>
<organism evidence="1 2">
    <name type="scientific">Phytophthora citrophthora</name>
    <dbReference type="NCBI Taxonomy" id="4793"/>
    <lineage>
        <taxon>Eukaryota</taxon>
        <taxon>Sar</taxon>
        <taxon>Stramenopiles</taxon>
        <taxon>Oomycota</taxon>
        <taxon>Peronosporomycetes</taxon>
        <taxon>Peronosporales</taxon>
        <taxon>Peronosporaceae</taxon>
        <taxon>Phytophthora</taxon>
    </lineage>
</organism>
<evidence type="ECO:0000313" key="2">
    <source>
        <dbReference type="Proteomes" id="UP001259832"/>
    </source>
</evidence>
<sequence length="84" mass="9356">MQFLLKHKLLTGQSSAPDLAAEFGHLDLVKWLGENKAKHSWQFSTDALDRAAGEGHLEVVQWLHENEKVGCDGSHGQIWSSKCT</sequence>
<dbReference type="InterPro" id="IPR036770">
    <property type="entry name" value="Ankyrin_rpt-contain_sf"/>
</dbReference>
<comment type="caution">
    <text evidence="1">The sequence shown here is derived from an EMBL/GenBank/DDBJ whole genome shotgun (WGS) entry which is preliminary data.</text>
</comment>
<dbReference type="Proteomes" id="UP001259832">
    <property type="component" value="Unassembled WGS sequence"/>
</dbReference>
<dbReference type="Pfam" id="PF13637">
    <property type="entry name" value="Ank_4"/>
    <property type="match status" value="1"/>
</dbReference>
<dbReference type="InterPro" id="IPR002110">
    <property type="entry name" value="Ankyrin_rpt"/>
</dbReference>
<dbReference type="Gene3D" id="1.25.40.20">
    <property type="entry name" value="Ankyrin repeat-containing domain"/>
    <property type="match status" value="1"/>
</dbReference>
<dbReference type="AlphaFoldDB" id="A0AAD9G4Q2"/>